<keyword evidence="1" id="KW-0732">Signal</keyword>
<dbReference type="Pfam" id="PF13517">
    <property type="entry name" value="FG-GAP_3"/>
    <property type="match status" value="1"/>
</dbReference>
<gene>
    <name evidence="2" type="ORF">OJ996_22500</name>
</gene>
<evidence type="ECO:0000256" key="1">
    <source>
        <dbReference type="ARBA" id="ARBA00022729"/>
    </source>
</evidence>
<dbReference type="InterPro" id="IPR013517">
    <property type="entry name" value="FG-GAP"/>
</dbReference>
<dbReference type="RefSeq" id="WP_264515949.1">
    <property type="nucleotide sequence ID" value="NZ_JAPDDR010000014.1"/>
</dbReference>
<evidence type="ECO:0000313" key="2">
    <source>
        <dbReference type="EMBL" id="MCW1916376.1"/>
    </source>
</evidence>
<dbReference type="SUPFAM" id="SSF69318">
    <property type="entry name" value="Integrin alpha N-terminal domain"/>
    <property type="match status" value="2"/>
</dbReference>
<comment type="caution">
    <text evidence="2">The sequence shown here is derived from an EMBL/GenBank/DDBJ whole genome shotgun (WGS) entry which is preliminary data.</text>
</comment>
<protein>
    <submittedName>
        <fullName evidence="2">VCBS repeat-containing protein</fullName>
    </submittedName>
</protein>
<dbReference type="PANTHER" id="PTHR44103">
    <property type="entry name" value="PROPROTEIN CONVERTASE P"/>
    <property type="match status" value="1"/>
</dbReference>
<dbReference type="InterPro" id="IPR028994">
    <property type="entry name" value="Integrin_alpha_N"/>
</dbReference>
<sequence>MEFEAGRQITSYIGKPEEIVPADLDQDGDLDLVVRADDESSITLYENTGRGKFAQGALWEALSGERIRGIADFDADGSPDLLLASAPDETNQVTLKILFGNGLSGYGPRENWLAPSLAYPGFLAVKDVDLSGKPDIITGNRAFIDPGRDQPLEIVNSVAEFVTGSVRWADINDDGLPDALVIRQTNIMTSLNLGGGRFGPVSEFPGNLGVVEDISFVKDERLPNGRGFIVILSEGDSQRAALVVEGEGEGANSRVIASLPLGITSSDVEGSWVDSFSIAPGKPLLASVFDWTLVPLGPDYPFTSTGSSVIQIDHRMRGGKTTLTKKTRLALNGGSNPLVHADLDGDGKDDLVVASWRDGDTASGQLRYHPGKGGGSFAAKAVAITPPATDDTIEHVADFDGDGDNDLIGRGISPVDHTTEISVWINDGKANFKRRVLFSGLYHAQLVSIADRNGDERPDLLVSGVAWNKKKGEGERSILLSLSRKVGKRPTVTLYSEPADHPFDQVRAGDWDKDGIDDLLVWKEIQSGEVRGCSWIKGLGNHRFDATPLPLGTGYGEVLQDMDKDGDLDLVPSRRQFHGVVQTTWRENIGAYIVPVVRAFPTISGVSVDNIFSAEADLDGNGIVDLVGAVTSVEGVTCRPLLVHVAAGQISFTTFNPFPRGEPWFQNTTNGSPAGAIPELLLAQRPADAPWTNIITAHSNRGTGQFSNAFSVDPASLADWGPILSGDLDGDRKLDIVSSTVAIRPRIEWFKGESN</sequence>
<dbReference type="Proteomes" id="UP001165653">
    <property type="component" value="Unassembled WGS sequence"/>
</dbReference>
<dbReference type="Gene3D" id="2.130.10.130">
    <property type="entry name" value="Integrin alpha, N-terminal"/>
    <property type="match status" value="3"/>
</dbReference>
<reference evidence="2" key="1">
    <citation type="submission" date="2022-10" db="EMBL/GenBank/DDBJ databases">
        <title>Luteolibacter sp. GHJ8, whole genome shotgun sequencing project.</title>
        <authorList>
            <person name="Zhao G."/>
            <person name="Shen L."/>
        </authorList>
    </citation>
    <scope>NUCLEOTIDE SEQUENCE</scope>
    <source>
        <strain evidence="2">GHJ8</strain>
    </source>
</reference>
<evidence type="ECO:0000313" key="3">
    <source>
        <dbReference type="Proteomes" id="UP001165653"/>
    </source>
</evidence>
<keyword evidence="3" id="KW-1185">Reference proteome</keyword>
<accession>A0ABT3G942</accession>
<dbReference type="PANTHER" id="PTHR44103:SF1">
    <property type="entry name" value="PROPROTEIN CONVERTASE P"/>
    <property type="match status" value="1"/>
</dbReference>
<proteinExistence type="predicted"/>
<dbReference type="EMBL" id="JAPDDR010000014">
    <property type="protein sequence ID" value="MCW1916376.1"/>
    <property type="molecule type" value="Genomic_DNA"/>
</dbReference>
<name>A0ABT3G942_9BACT</name>
<organism evidence="2 3">
    <name type="scientific">Luteolibacter rhizosphaerae</name>
    <dbReference type="NCBI Taxonomy" id="2989719"/>
    <lineage>
        <taxon>Bacteria</taxon>
        <taxon>Pseudomonadati</taxon>
        <taxon>Verrucomicrobiota</taxon>
        <taxon>Verrucomicrobiia</taxon>
        <taxon>Verrucomicrobiales</taxon>
        <taxon>Verrucomicrobiaceae</taxon>
        <taxon>Luteolibacter</taxon>
    </lineage>
</organism>